<dbReference type="PRINTS" id="PR00111">
    <property type="entry name" value="ABHYDROLASE"/>
</dbReference>
<proteinExistence type="predicted"/>
<dbReference type="OrthoDB" id="2987348at2"/>
<feature type="domain" description="AB hydrolase-1" evidence="2">
    <location>
        <begin position="42"/>
        <end position="170"/>
    </location>
</feature>
<sequence length="302" mass="32859">MFPRRRPLSPSVVELDGPFRHQLVHTRGIRLHAAVAGRPQDPLVVLLHSAFGGWFEYRRVIAPLAARGFHVAAVDARGYGLSDKPPSTAGDDLRTAAGDIAGLIRALGHERAIVVGADSGGTVAWALAANYPDMVAGLVSVSAAHPVDLRRAIAARPWYHVRTMARPGLPLLGTAAYRRHLLASTAPEFRHSPECAEELHLRLQSARISNARPGMLRANRLLTASVSARWLHTTVAAPTLLLQPPLPMWRHLARRSLRRISGDVAVRHVARTRDLPHVENPSAFVETVAEFADNADNADNHA</sequence>
<dbReference type="InterPro" id="IPR000073">
    <property type="entry name" value="AB_hydrolase_1"/>
</dbReference>
<dbReference type="PRINTS" id="PR00412">
    <property type="entry name" value="EPOXHYDRLASE"/>
</dbReference>
<dbReference type="Proteomes" id="UP000193309">
    <property type="component" value="Unassembled WGS sequence"/>
</dbReference>
<keyword evidence="1" id="KW-0378">Hydrolase</keyword>
<accession>A0A1X7IK91</accession>
<evidence type="ECO:0000256" key="1">
    <source>
        <dbReference type="ARBA" id="ARBA00022801"/>
    </source>
</evidence>
<dbReference type="InterPro" id="IPR000639">
    <property type="entry name" value="Epox_hydrolase-like"/>
</dbReference>
<keyword evidence="4" id="KW-1185">Reference proteome</keyword>
<reference evidence="4" key="1">
    <citation type="submission" date="2017-04" db="EMBL/GenBank/DDBJ databases">
        <authorList>
            <person name="Varghese N."/>
            <person name="Submissions S."/>
        </authorList>
    </citation>
    <scope>NUCLEOTIDE SEQUENCE [LARGE SCALE GENOMIC DNA]</scope>
    <source>
        <strain evidence="4">VDS</strain>
    </source>
</reference>
<dbReference type="STRING" id="1610489.SAMN06295981_0718"/>
<dbReference type="Pfam" id="PF00561">
    <property type="entry name" value="Abhydrolase_1"/>
    <property type="match status" value="1"/>
</dbReference>
<dbReference type="SUPFAM" id="SSF53474">
    <property type="entry name" value="alpha/beta-Hydrolases"/>
    <property type="match status" value="1"/>
</dbReference>
<organism evidence="3 4">
    <name type="scientific">Corynebacterium pollutisoli</name>
    <dbReference type="NCBI Taxonomy" id="1610489"/>
    <lineage>
        <taxon>Bacteria</taxon>
        <taxon>Bacillati</taxon>
        <taxon>Actinomycetota</taxon>
        <taxon>Actinomycetes</taxon>
        <taxon>Mycobacteriales</taxon>
        <taxon>Corynebacteriaceae</taxon>
        <taxon>Corynebacterium</taxon>
    </lineage>
</organism>
<evidence type="ECO:0000259" key="2">
    <source>
        <dbReference type="Pfam" id="PF00561"/>
    </source>
</evidence>
<gene>
    <name evidence="3" type="ORF">SAMN06295981_0718</name>
</gene>
<dbReference type="InterPro" id="IPR029058">
    <property type="entry name" value="AB_hydrolase_fold"/>
</dbReference>
<evidence type="ECO:0000313" key="4">
    <source>
        <dbReference type="Proteomes" id="UP000193309"/>
    </source>
</evidence>
<dbReference type="EMBL" id="FXAR01000002">
    <property type="protein sequence ID" value="SMG15164.1"/>
    <property type="molecule type" value="Genomic_DNA"/>
</dbReference>
<protein>
    <submittedName>
        <fullName evidence="3">Pimeloyl-ACP methyl ester carboxylesterase</fullName>
    </submittedName>
</protein>
<dbReference type="GO" id="GO:0016787">
    <property type="term" value="F:hydrolase activity"/>
    <property type="evidence" value="ECO:0007669"/>
    <property type="project" value="UniProtKB-KW"/>
</dbReference>
<dbReference type="RefSeq" id="WP_085548887.1">
    <property type="nucleotide sequence ID" value="NZ_FXAR01000002.1"/>
</dbReference>
<evidence type="ECO:0000313" key="3">
    <source>
        <dbReference type="EMBL" id="SMG15164.1"/>
    </source>
</evidence>
<dbReference type="Gene3D" id="3.40.50.1820">
    <property type="entry name" value="alpha/beta hydrolase"/>
    <property type="match status" value="1"/>
</dbReference>
<name>A0A1X7IK91_9CORY</name>
<dbReference type="PANTHER" id="PTHR43329">
    <property type="entry name" value="EPOXIDE HYDROLASE"/>
    <property type="match status" value="1"/>
</dbReference>
<dbReference type="AlphaFoldDB" id="A0A1X7IK91"/>